<dbReference type="GO" id="GO:0048278">
    <property type="term" value="P:vesicle docking"/>
    <property type="evidence" value="ECO:0007669"/>
    <property type="project" value="TreeGrafter"/>
</dbReference>
<accession>A0A9W7CK54</accession>
<dbReference type="PANTHER" id="PTHR19957">
    <property type="entry name" value="SYNTAXIN"/>
    <property type="match status" value="1"/>
</dbReference>
<dbReference type="GO" id="GO:0006888">
    <property type="term" value="P:endoplasmic reticulum to Golgi vesicle-mediated transport"/>
    <property type="evidence" value="ECO:0007669"/>
    <property type="project" value="TreeGrafter"/>
</dbReference>
<evidence type="ECO:0000313" key="11">
    <source>
        <dbReference type="Proteomes" id="UP001165160"/>
    </source>
</evidence>
<dbReference type="SUPFAM" id="SSF47661">
    <property type="entry name" value="t-snare proteins"/>
    <property type="match status" value="1"/>
</dbReference>
<dbReference type="AlphaFoldDB" id="A0A9W7CK54"/>
<sequence>MQVSRLNDLHAFTSSLPPLTASPPPLPPTPAATLETLKNFHNSSSSLSLKIASTAEKLQLLSSVVKKNSIFMDDSKKVNGMVDEIKRDLESIHQTMSSLDSTLSSARTSIPSSTRDHSIAILSTLKTTVTTTATEFKQVLLTRSSSLKTSSDRKKKFGRTGGLAERGKLQSLKTINLTQSTVSPSKLGVTHRGVGRVGEDGLVRPGIKSTKSIGGADEVVSVQYYNQTEGGGESGGHIMTPLEMQVMEEGEEQTQLLIPSGGEYLEQRAEAVSQIESSITELGGVFQKLAVMIGEHKELVERVEDNVEQAHGNVEGGMGQLMQTLEGLRSGRMLGIKITAVMVLFIIFFITFLA</sequence>
<proteinExistence type="inferred from homology"/>
<name>A0A9W7CK54_9STRA</name>
<feature type="domain" description="T-SNARE coiled-coil homology" evidence="9">
    <location>
        <begin position="262"/>
        <end position="324"/>
    </location>
</feature>
<evidence type="ECO:0000259" key="9">
    <source>
        <dbReference type="PROSITE" id="PS50192"/>
    </source>
</evidence>
<gene>
    <name evidence="10" type="ORF">TrVE_jg2402</name>
</gene>
<comment type="caution">
    <text evidence="10">The sequence shown here is derived from an EMBL/GenBank/DDBJ whole genome shotgun (WGS) entry which is preliminary data.</text>
</comment>
<dbReference type="PANTHER" id="PTHR19957:SF3">
    <property type="entry name" value="SYNTAXIN-5"/>
    <property type="match status" value="1"/>
</dbReference>
<dbReference type="Gene3D" id="1.20.58.70">
    <property type="match status" value="1"/>
</dbReference>
<keyword evidence="6" id="KW-0175">Coiled coil</keyword>
<evidence type="ECO:0000256" key="2">
    <source>
        <dbReference type="ARBA" id="ARBA00009063"/>
    </source>
</evidence>
<protein>
    <recommendedName>
        <fullName evidence="9">t-SNARE coiled-coil homology domain-containing protein</fullName>
    </recommendedName>
</protein>
<reference evidence="11" key="1">
    <citation type="journal article" date="2023" name="Commun. Biol.">
        <title>Genome analysis of Parmales, the sister group of diatoms, reveals the evolutionary specialization of diatoms from phago-mixotrophs to photoautotrophs.</title>
        <authorList>
            <person name="Ban H."/>
            <person name="Sato S."/>
            <person name="Yoshikawa S."/>
            <person name="Yamada K."/>
            <person name="Nakamura Y."/>
            <person name="Ichinomiya M."/>
            <person name="Sato N."/>
            <person name="Blanc-Mathieu R."/>
            <person name="Endo H."/>
            <person name="Kuwata A."/>
            <person name="Ogata H."/>
        </authorList>
    </citation>
    <scope>NUCLEOTIDE SEQUENCE [LARGE SCALE GENOMIC DNA]</scope>
    <source>
        <strain evidence="11">NIES 3699</strain>
    </source>
</reference>
<keyword evidence="3" id="KW-0813">Transport</keyword>
<feature type="transmembrane region" description="Helical" evidence="8">
    <location>
        <begin position="334"/>
        <end position="353"/>
    </location>
</feature>
<dbReference type="InterPro" id="IPR000727">
    <property type="entry name" value="T_SNARE_dom"/>
</dbReference>
<dbReference type="GO" id="GO:0000139">
    <property type="term" value="C:Golgi membrane"/>
    <property type="evidence" value="ECO:0007669"/>
    <property type="project" value="TreeGrafter"/>
</dbReference>
<dbReference type="Proteomes" id="UP001165160">
    <property type="component" value="Unassembled WGS sequence"/>
</dbReference>
<evidence type="ECO:0000256" key="6">
    <source>
        <dbReference type="ARBA" id="ARBA00023054"/>
    </source>
</evidence>
<dbReference type="GO" id="GO:0005484">
    <property type="term" value="F:SNAP receptor activity"/>
    <property type="evidence" value="ECO:0007669"/>
    <property type="project" value="TreeGrafter"/>
</dbReference>
<keyword evidence="5 8" id="KW-1133">Transmembrane helix</keyword>
<dbReference type="SMART" id="SM00397">
    <property type="entry name" value="t_SNARE"/>
    <property type="match status" value="1"/>
</dbReference>
<comment type="subcellular location">
    <subcellularLocation>
        <location evidence="1">Membrane</location>
        <topology evidence="1">Single-pass type IV membrane protein</topology>
    </subcellularLocation>
</comment>
<evidence type="ECO:0000256" key="4">
    <source>
        <dbReference type="ARBA" id="ARBA00022692"/>
    </source>
</evidence>
<dbReference type="PROSITE" id="PS50192">
    <property type="entry name" value="T_SNARE"/>
    <property type="match status" value="1"/>
</dbReference>
<evidence type="ECO:0000256" key="7">
    <source>
        <dbReference type="ARBA" id="ARBA00023136"/>
    </source>
</evidence>
<dbReference type="CDD" id="cd15844">
    <property type="entry name" value="SNARE_syntaxin5"/>
    <property type="match status" value="1"/>
</dbReference>
<keyword evidence="11" id="KW-1185">Reference proteome</keyword>
<dbReference type="Pfam" id="PF05739">
    <property type="entry name" value="SNARE"/>
    <property type="match status" value="1"/>
</dbReference>
<keyword evidence="4 8" id="KW-0812">Transmembrane</keyword>
<dbReference type="GO" id="GO:0006886">
    <property type="term" value="P:intracellular protein transport"/>
    <property type="evidence" value="ECO:0007669"/>
    <property type="project" value="TreeGrafter"/>
</dbReference>
<dbReference type="GO" id="GO:0006906">
    <property type="term" value="P:vesicle fusion"/>
    <property type="evidence" value="ECO:0007669"/>
    <property type="project" value="TreeGrafter"/>
</dbReference>
<dbReference type="EMBL" id="BRXX01000342">
    <property type="protein sequence ID" value="GMI06104.1"/>
    <property type="molecule type" value="Genomic_DNA"/>
</dbReference>
<dbReference type="InterPro" id="IPR010989">
    <property type="entry name" value="SNARE"/>
</dbReference>
<dbReference type="InterPro" id="IPR045242">
    <property type="entry name" value="Syntaxin"/>
</dbReference>
<evidence type="ECO:0000256" key="8">
    <source>
        <dbReference type="SAM" id="Phobius"/>
    </source>
</evidence>
<evidence type="ECO:0000256" key="1">
    <source>
        <dbReference type="ARBA" id="ARBA00004211"/>
    </source>
</evidence>
<evidence type="ECO:0000256" key="5">
    <source>
        <dbReference type="ARBA" id="ARBA00022989"/>
    </source>
</evidence>
<evidence type="ECO:0000256" key="3">
    <source>
        <dbReference type="ARBA" id="ARBA00022448"/>
    </source>
</evidence>
<keyword evidence="7 8" id="KW-0472">Membrane</keyword>
<dbReference type="GO" id="GO:0000149">
    <property type="term" value="F:SNARE binding"/>
    <property type="evidence" value="ECO:0007669"/>
    <property type="project" value="TreeGrafter"/>
</dbReference>
<comment type="similarity">
    <text evidence="2">Belongs to the syntaxin family.</text>
</comment>
<organism evidence="10 11">
    <name type="scientific">Triparma verrucosa</name>
    <dbReference type="NCBI Taxonomy" id="1606542"/>
    <lineage>
        <taxon>Eukaryota</taxon>
        <taxon>Sar</taxon>
        <taxon>Stramenopiles</taxon>
        <taxon>Ochrophyta</taxon>
        <taxon>Bolidophyceae</taxon>
        <taxon>Parmales</taxon>
        <taxon>Triparmaceae</taxon>
        <taxon>Triparma</taxon>
    </lineage>
</organism>
<dbReference type="GO" id="GO:0031201">
    <property type="term" value="C:SNARE complex"/>
    <property type="evidence" value="ECO:0007669"/>
    <property type="project" value="TreeGrafter"/>
</dbReference>
<evidence type="ECO:0000313" key="10">
    <source>
        <dbReference type="EMBL" id="GMI06104.1"/>
    </source>
</evidence>